<evidence type="ECO:0000256" key="2">
    <source>
        <dbReference type="ARBA" id="ARBA00022448"/>
    </source>
</evidence>
<dbReference type="Gene3D" id="3.40.190.10">
    <property type="entry name" value="Periplasmic binding protein-like II"/>
    <property type="match status" value="2"/>
</dbReference>
<feature type="non-terminal residue" evidence="4">
    <location>
        <position position="1"/>
    </location>
</feature>
<proteinExistence type="inferred from homology"/>
<dbReference type="SUPFAM" id="SSF53850">
    <property type="entry name" value="Periplasmic binding protein-like II"/>
    <property type="match status" value="1"/>
</dbReference>
<evidence type="ECO:0000313" key="4">
    <source>
        <dbReference type="EMBL" id="GAG29484.1"/>
    </source>
</evidence>
<accession>X0WEV8</accession>
<comment type="similarity">
    <text evidence="1">Belongs to the bacterial solute-binding protein 1 family.</text>
</comment>
<name>X0WEV8_9ZZZZ</name>
<gene>
    <name evidence="4" type="ORF">S01H1_68051</name>
</gene>
<dbReference type="InterPro" id="IPR050490">
    <property type="entry name" value="Bact_solute-bd_prot1"/>
</dbReference>
<evidence type="ECO:0000256" key="3">
    <source>
        <dbReference type="ARBA" id="ARBA00022729"/>
    </source>
</evidence>
<comment type="caution">
    <text evidence="4">The sequence shown here is derived from an EMBL/GenBank/DDBJ whole genome shotgun (WGS) entry which is preliminary data.</text>
</comment>
<keyword evidence="2" id="KW-0813">Transport</keyword>
<dbReference type="Pfam" id="PF01547">
    <property type="entry name" value="SBP_bac_1"/>
    <property type="match status" value="1"/>
</dbReference>
<evidence type="ECO:0000256" key="1">
    <source>
        <dbReference type="ARBA" id="ARBA00008520"/>
    </source>
</evidence>
<dbReference type="PANTHER" id="PTHR43649:SF34">
    <property type="entry name" value="ABC TRANSPORTER PERIPLASMIC-BINDING PROTEIN YCJN-RELATED"/>
    <property type="match status" value="1"/>
</dbReference>
<feature type="non-terminal residue" evidence="4">
    <location>
        <position position="248"/>
    </location>
</feature>
<dbReference type="PANTHER" id="PTHR43649">
    <property type="entry name" value="ARABINOSE-BINDING PROTEIN-RELATED"/>
    <property type="match status" value="1"/>
</dbReference>
<sequence length="248" mass="26893">SEKGFDISIYAAGMMDGVQFGGKTYGLPTFAQTLMLAYDSEAFEAAGVEVPTTSEELVEVARYFKETQGTGIAIPARQGSAAVNLYSQLMFSSYGYYFDDAGNLALTSEASIYAATIYDQLAEYSVQGSLAWHHDEVAEAVRTKTAPIGIIISGLANQNHDPERSLIVDTVKYAVLAGADGHSAANNNFWVWTIPTNTNDVDASFDFITWVTSPEVEKKMTLRNQQISAITSLANDPEVLEMAPFLPV</sequence>
<reference evidence="4" key="1">
    <citation type="journal article" date="2014" name="Front. Microbiol.">
        <title>High frequency of phylogenetically diverse reductive dehalogenase-homologous genes in deep subseafloor sedimentary metagenomes.</title>
        <authorList>
            <person name="Kawai M."/>
            <person name="Futagami T."/>
            <person name="Toyoda A."/>
            <person name="Takaki Y."/>
            <person name="Nishi S."/>
            <person name="Hori S."/>
            <person name="Arai W."/>
            <person name="Tsubouchi T."/>
            <person name="Morono Y."/>
            <person name="Uchiyama I."/>
            <person name="Ito T."/>
            <person name="Fujiyama A."/>
            <person name="Inagaki F."/>
            <person name="Takami H."/>
        </authorList>
    </citation>
    <scope>NUCLEOTIDE SEQUENCE</scope>
    <source>
        <strain evidence="4">Expedition CK06-06</strain>
    </source>
</reference>
<dbReference type="AlphaFoldDB" id="X0WEV8"/>
<protein>
    <recommendedName>
        <fullName evidence="5">Extracellular solute-binding protein</fullName>
    </recommendedName>
</protein>
<organism evidence="4">
    <name type="scientific">marine sediment metagenome</name>
    <dbReference type="NCBI Taxonomy" id="412755"/>
    <lineage>
        <taxon>unclassified sequences</taxon>
        <taxon>metagenomes</taxon>
        <taxon>ecological metagenomes</taxon>
    </lineage>
</organism>
<dbReference type="InterPro" id="IPR006059">
    <property type="entry name" value="SBP"/>
</dbReference>
<keyword evidence="3" id="KW-0732">Signal</keyword>
<evidence type="ECO:0008006" key="5">
    <source>
        <dbReference type="Google" id="ProtNLM"/>
    </source>
</evidence>
<dbReference type="EMBL" id="BARS01045112">
    <property type="protein sequence ID" value="GAG29484.1"/>
    <property type="molecule type" value="Genomic_DNA"/>
</dbReference>